<dbReference type="RefSeq" id="WP_136446961.1">
    <property type="nucleotide sequence ID" value="NZ_SSXH01000051.1"/>
</dbReference>
<dbReference type="InterPro" id="IPR046112">
    <property type="entry name" value="DUF6049"/>
</dbReference>
<dbReference type="AlphaFoldDB" id="A0A4S5ETA5"/>
<feature type="compositionally biased region" description="Low complexity" evidence="1">
    <location>
        <begin position="775"/>
        <end position="797"/>
    </location>
</feature>
<dbReference type="Proteomes" id="UP000305282">
    <property type="component" value="Unassembled WGS sequence"/>
</dbReference>
<proteinExistence type="predicted"/>
<feature type="region of interest" description="Disordered" evidence="1">
    <location>
        <begin position="774"/>
        <end position="797"/>
    </location>
</feature>
<protein>
    <submittedName>
        <fullName evidence="3">Uncharacterized protein</fullName>
    </submittedName>
</protein>
<feature type="compositionally biased region" description="Polar residues" evidence="1">
    <location>
        <begin position="56"/>
        <end position="70"/>
    </location>
</feature>
<comment type="caution">
    <text evidence="3">The sequence shown here is derived from an EMBL/GenBank/DDBJ whole genome shotgun (WGS) entry which is preliminary data.</text>
</comment>
<gene>
    <name evidence="3" type="ORF">E7Y31_03905</name>
</gene>
<evidence type="ECO:0000256" key="2">
    <source>
        <dbReference type="SAM" id="Phobius"/>
    </source>
</evidence>
<evidence type="ECO:0000313" key="3">
    <source>
        <dbReference type="EMBL" id="THJ75701.1"/>
    </source>
</evidence>
<reference evidence="3 4" key="1">
    <citation type="submission" date="2019-04" db="EMBL/GenBank/DDBJ databases">
        <title>Draft genome sequences for three unisolated Alnus-infective Frankia Sp+ strains, AgTrS, AiOr and AvVan, the first sequenced Frankia strains able to sporulate in-planta.</title>
        <authorList>
            <person name="Bethencourt L."/>
            <person name="Vautrin F."/>
            <person name="Taib N."/>
            <person name="Dubost A."/>
            <person name="Castro-Garcia L."/>
            <person name="Imbaud O."/>
            <person name="Abrouk D."/>
            <person name="Fournier P."/>
            <person name="Briolay J."/>
            <person name="Nguyen A."/>
            <person name="Normand P."/>
            <person name="Fernandez M.P."/>
            <person name="Brochier-Armanet C."/>
            <person name="Herrera-Belaroussi A."/>
        </authorList>
    </citation>
    <scope>NUCLEOTIDE SEQUENCE [LARGE SCALE GENOMIC DNA]</scope>
    <source>
        <strain evidence="3 4">AvVan</strain>
    </source>
</reference>
<feature type="transmembrane region" description="Helical" evidence="2">
    <location>
        <begin position="742"/>
        <end position="767"/>
    </location>
</feature>
<evidence type="ECO:0000313" key="4">
    <source>
        <dbReference type="Proteomes" id="UP000305282"/>
    </source>
</evidence>
<accession>A0A4S5ETA5</accession>
<keyword evidence="4" id="KW-1185">Reference proteome</keyword>
<dbReference type="EMBL" id="SSXH01000051">
    <property type="protein sequence ID" value="THJ75701.1"/>
    <property type="molecule type" value="Genomic_DNA"/>
</dbReference>
<organism evidence="3 4">
    <name type="scientific">Candidatus Frankia alpina</name>
    <dbReference type="NCBI Taxonomy" id="2699483"/>
    <lineage>
        <taxon>Bacteria</taxon>
        <taxon>Bacillati</taxon>
        <taxon>Actinomycetota</taxon>
        <taxon>Actinomycetes</taxon>
        <taxon>Frankiales</taxon>
        <taxon>Frankiaceae</taxon>
        <taxon>Frankia</taxon>
    </lineage>
</organism>
<dbReference type="Pfam" id="PF19516">
    <property type="entry name" value="DUF6049"/>
    <property type="match status" value="1"/>
</dbReference>
<name>A0A4S5ETA5_9ACTN</name>
<keyword evidence="2" id="KW-0472">Membrane</keyword>
<dbReference type="OrthoDB" id="3797035at2"/>
<keyword evidence="2" id="KW-0812">Transmembrane</keyword>
<sequence length="900" mass="93309">MRAPHRHGRLRGGAGGRRWPVRLATMMLLALVIPVAGGSAAGATIRGGLVERSARPDSSTGTPRSSTASSTDERGNPLFSSPVTVASSTGSGNPVAVSLTEVQAPAAGSSVVSVQGTLSTSVPQPLTDLRISLEIGSTPVGSRKELENLAKDIATARNRPYHNLSRTGGGGEQPLANPPIRGAAPVPFLIEGDLGTSAPPARGGVFPLRVRVYGSVGGQPKDAAIGAAYTFLVCSSGQQQQTPVAVVLPLADQPRLRSDSLLTDNELAKEVKPGGRLYRLLDAARSTVTADEGRPTVTLAVDPTLVQALLRMTQQGGYRYASPGGGVDGVKEPVNPDAAQFLSGIMHFADAGGAVIALPYGDADLAALVHAQKLDTVSYAVNTGLVVLRDLLKRDPQQTGTIAYPVDGLADTATVDVLRQLKVQTVLLDDRLLPPSRAVTYTPSAAVDLPTSAGPIRALRADHRLAEIATSYRQAANGPGAGTVLSRFRAELAMIAAELPDQPRAQVLALPRDWDPPIGWAEQVLGAVDSDYSASAPLGGLTSQYLPTAPRGTLVYPADAQARELPSSYLDAVTGVRDEALALGPVLCPPPKATPTCRVVDPMYNALVTATSVAWRGERMVDGVSLSQQVDGAVSAIRNGIQVVASRSVNLTSKHGLVPITLENNTDFEVTVVLAFSSTSHSRLRSPVRQTRILPPGQKAQIEIEVDAEGAGTFPLEIRRLNLSGQALSTDPPTRVLVRSTVYGAIATAITIGAVSVLLLAVVVRLARRLRPGARRTANATSGAPEPSGGGAATVSGAALPGHLGSLADADPPAVWRAPAAVSSGWSTGAPTADLSYVARRGKGVPPAAHGLDPGPSPDLGQHRDPDPRQDPGQGTAQDADPGREAATDQVPTRRRRSGP</sequence>
<feature type="compositionally biased region" description="Polar residues" evidence="1">
    <location>
        <begin position="78"/>
        <end position="92"/>
    </location>
</feature>
<evidence type="ECO:0000256" key="1">
    <source>
        <dbReference type="SAM" id="MobiDB-lite"/>
    </source>
</evidence>
<feature type="compositionally biased region" description="Basic and acidic residues" evidence="1">
    <location>
        <begin position="861"/>
        <end position="870"/>
    </location>
</feature>
<feature type="region of interest" description="Disordered" evidence="1">
    <location>
        <begin position="49"/>
        <end position="93"/>
    </location>
</feature>
<keyword evidence="2" id="KW-1133">Transmembrane helix</keyword>
<feature type="region of interest" description="Disordered" evidence="1">
    <location>
        <begin position="843"/>
        <end position="900"/>
    </location>
</feature>